<proteinExistence type="predicted"/>
<dbReference type="RefSeq" id="WP_109678443.1">
    <property type="nucleotide sequence ID" value="NZ_CP086615.1"/>
</dbReference>
<dbReference type="Pfam" id="PF13673">
    <property type="entry name" value="Acetyltransf_10"/>
    <property type="match status" value="1"/>
</dbReference>
<evidence type="ECO:0000313" key="3">
    <source>
        <dbReference type="Proteomes" id="UP000245474"/>
    </source>
</evidence>
<gene>
    <name evidence="2" type="ORF">DEM34_09065</name>
</gene>
<dbReference type="InterPro" id="IPR016181">
    <property type="entry name" value="Acyl_CoA_acyltransferase"/>
</dbReference>
<keyword evidence="3" id="KW-1185">Reference proteome</keyword>
<feature type="domain" description="N-acetyltransferase" evidence="1">
    <location>
        <begin position="8"/>
        <end position="156"/>
    </location>
</feature>
<dbReference type="InterPro" id="IPR000182">
    <property type="entry name" value="GNAT_dom"/>
</dbReference>
<dbReference type="Gene3D" id="3.40.630.30">
    <property type="match status" value="1"/>
</dbReference>
<dbReference type="AlphaFoldDB" id="A0A2U2N2C8"/>
<name>A0A2U2N2C8_9GAMM</name>
<reference evidence="2 3" key="1">
    <citation type="submission" date="2018-05" db="EMBL/GenBank/DDBJ databases">
        <title>Spiribacter halobius sp. nov., a moderately halophilic bacterium isolated from marine solar saltern.</title>
        <authorList>
            <person name="Zheng W.-S."/>
            <person name="Lu D.-C."/>
            <person name="Du Z.-J."/>
        </authorList>
    </citation>
    <scope>NUCLEOTIDE SEQUENCE [LARGE SCALE GENOMIC DNA]</scope>
    <source>
        <strain evidence="2 3">E85</strain>
    </source>
</reference>
<dbReference type="PROSITE" id="PS51186">
    <property type="entry name" value="GNAT"/>
    <property type="match status" value="1"/>
</dbReference>
<evidence type="ECO:0000313" key="2">
    <source>
        <dbReference type="EMBL" id="PWG63217.1"/>
    </source>
</evidence>
<comment type="caution">
    <text evidence="2">The sequence shown here is derived from an EMBL/GenBank/DDBJ whole genome shotgun (WGS) entry which is preliminary data.</text>
</comment>
<accession>A0A2U2N2C8</accession>
<sequence>MSGPAMPAVLAGCTPDGVGWSAFEHAYREVFAPAAQEPLARVRERAAAGRYRVTVAMAEPSVVAGFAIVDRVPSPAYAVLTFVGVREGRRGRGLGARLVQRAAAGIRETPLLVEAAPGAEGLYAAAGFRSLALDYRVPVFGGEGAQAHTLMILQAGDIVDGPWLRAVVEDMFIDGYGVAAGDARLARQLAGIGATVELSPC</sequence>
<protein>
    <recommendedName>
        <fullName evidence="1">N-acetyltransferase domain-containing protein</fullName>
    </recommendedName>
</protein>
<dbReference type="GO" id="GO:0016747">
    <property type="term" value="F:acyltransferase activity, transferring groups other than amino-acyl groups"/>
    <property type="evidence" value="ECO:0007669"/>
    <property type="project" value="InterPro"/>
</dbReference>
<dbReference type="OrthoDB" id="57109at135613"/>
<dbReference type="Proteomes" id="UP000245474">
    <property type="component" value="Unassembled WGS sequence"/>
</dbReference>
<dbReference type="SUPFAM" id="SSF55729">
    <property type="entry name" value="Acyl-CoA N-acyltransferases (Nat)"/>
    <property type="match status" value="1"/>
</dbReference>
<dbReference type="EMBL" id="QFFI01000012">
    <property type="protein sequence ID" value="PWG63217.1"/>
    <property type="molecule type" value="Genomic_DNA"/>
</dbReference>
<evidence type="ECO:0000259" key="1">
    <source>
        <dbReference type="PROSITE" id="PS51186"/>
    </source>
</evidence>
<organism evidence="2 3">
    <name type="scientific">Sediminicurvatus halobius</name>
    <dbReference type="NCBI Taxonomy" id="2182432"/>
    <lineage>
        <taxon>Bacteria</taxon>
        <taxon>Pseudomonadati</taxon>
        <taxon>Pseudomonadota</taxon>
        <taxon>Gammaproteobacteria</taxon>
        <taxon>Chromatiales</taxon>
        <taxon>Ectothiorhodospiraceae</taxon>
        <taxon>Sediminicurvatus</taxon>
    </lineage>
</organism>